<gene>
    <name evidence="1" type="ORF">SPACI_021960</name>
</gene>
<evidence type="ECO:0000313" key="1">
    <source>
        <dbReference type="EMBL" id="XFO72150.1"/>
    </source>
</evidence>
<sequence>MKKLTGIFAVMMVVGACSSILWLKCFICSNYVSDEDYGRMAQELVNESGQR</sequence>
<accession>A0ABZ3J1S5</accession>
<protein>
    <recommendedName>
        <fullName evidence="3">Lipoprotein</fullName>
    </recommendedName>
</protein>
<proteinExistence type="predicted"/>
<evidence type="ECO:0008006" key="3">
    <source>
        <dbReference type="Google" id="ProtNLM"/>
    </source>
</evidence>
<evidence type="ECO:0000313" key="2">
    <source>
        <dbReference type="Proteomes" id="UP000216052"/>
    </source>
</evidence>
<organism evidence="1 2">
    <name type="scientific">Sporomusa acidovorans (strain ATCC 49682 / DSM 3132 / Mol)</name>
    <dbReference type="NCBI Taxonomy" id="1123286"/>
    <lineage>
        <taxon>Bacteria</taxon>
        <taxon>Bacillati</taxon>
        <taxon>Bacillota</taxon>
        <taxon>Negativicutes</taxon>
        <taxon>Selenomonadales</taxon>
        <taxon>Sporomusaceae</taxon>
        <taxon>Sporomusa</taxon>
    </lineage>
</organism>
<dbReference type="EMBL" id="CP155571">
    <property type="protein sequence ID" value="XFO72150.1"/>
    <property type="molecule type" value="Genomic_DNA"/>
</dbReference>
<name>A0ABZ3J1S5_SPOA4</name>
<dbReference type="PROSITE" id="PS51257">
    <property type="entry name" value="PROKAR_LIPOPROTEIN"/>
    <property type="match status" value="1"/>
</dbReference>
<reference evidence="1" key="1">
    <citation type="submission" date="2024-05" db="EMBL/GenBank/DDBJ databases">
        <title>Isolation and characterization of Sporomusa carbonis sp. nov., a carboxydotrophic hydrogenogen in the genus of Sporomusa isolated from a charcoal burning pile.</title>
        <authorList>
            <person name="Boeer T."/>
            <person name="Rosenbaum F."/>
            <person name="Eysell L."/>
            <person name="Mueller V."/>
            <person name="Daniel R."/>
            <person name="Poehlein A."/>
        </authorList>
    </citation>
    <scope>NUCLEOTIDE SEQUENCE [LARGE SCALE GENOMIC DNA]</scope>
    <source>
        <strain evidence="1">DSM 3132</strain>
    </source>
</reference>
<keyword evidence="2" id="KW-1185">Reference proteome</keyword>
<dbReference type="RefSeq" id="WP_169716689.1">
    <property type="nucleotide sequence ID" value="NZ_CP155571.1"/>
</dbReference>
<dbReference type="Proteomes" id="UP000216052">
    <property type="component" value="Chromosome"/>
</dbReference>